<dbReference type="RefSeq" id="WP_142007262.1">
    <property type="nucleotide sequence ID" value="NZ_CP170994.1"/>
</dbReference>
<feature type="domain" description="Signal transduction histidine kinase subgroup 3 dimerisation and phosphoacceptor" evidence="11">
    <location>
        <begin position="212"/>
        <end position="278"/>
    </location>
</feature>
<evidence type="ECO:0000256" key="6">
    <source>
        <dbReference type="ARBA" id="ARBA00022777"/>
    </source>
</evidence>
<proteinExistence type="predicted"/>
<evidence type="ECO:0000313" key="13">
    <source>
        <dbReference type="Proteomes" id="UP000318336"/>
    </source>
</evidence>
<keyword evidence="8" id="KW-0902">Two-component regulatory system</keyword>
<feature type="transmembrane region" description="Helical" evidence="9">
    <location>
        <begin position="52"/>
        <end position="70"/>
    </location>
</feature>
<dbReference type="Gene3D" id="3.30.565.10">
    <property type="entry name" value="Histidine kinase-like ATPase, C-terminal domain"/>
    <property type="match status" value="1"/>
</dbReference>
<gene>
    <name evidence="12" type="ORF">FB554_3104</name>
</gene>
<sequence>MTAGAVQGGRWTLLQPSVRTAVLVGFCLVSMTLSVTYAHGVNEGPLDIDNNTEWAVVWTVGVLLSLSLIWRHRWPVVISLLISTVVLIHPLDAVLPAAGLYAVVASSTGWRDWRAWLCGSVATLAIVLYFLRDGTEHHGLGNGVHSTVVPLTARGMGQGLGIAVFTLTLIGVVICFAVLLRDRDKLRRHELREQEIDAELTQLNSQVARQAERERIAREVHDALGHRLSLVSLHAGALEMVSGDDDRRVARSATLVRQAAQQSMDDLQALLEVLRQPDSADIGSATPTLRDLPQLVDETLAAGSPVASTVYVDRIDEVPLPTSRSAFRITQELLTNARKHAPGEAVRLHVTGNPADGLEISATNRLPGGSPEQISPGHGLTGVEERAQQCGGQMWAWVDDDAGFRVLVTLPWEWDPAANPVKASHE</sequence>
<evidence type="ECO:0000313" key="12">
    <source>
        <dbReference type="EMBL" id="TQL34921.1"/>
    </source>
</evidence>
<dbReference type="Proteomes" id="UP000318336">
    <property type="component" value="Unassembled WGS sequence"/>
</dbReference>
<dbReference type="Pfam" id="PF07730">
    <property type="entry name" value="HisKA_3"/>
    <property type="match status" value="1"/>
</dbReference>
<keyword evidence="5" id="KW-0547">Nucleotide-binding</keyword>
<keyword evidence="7" id="KW-0067">ATP-binding</keyword>
<dbReference type="PANTHER" id="PTHR24421:SF10">
    <property type="entry name" value="NITRATE_NITRITE SENSOR PROTEIN NARQ"/>
    <property type="match status" value="1"/>
</dbReference>
<evidence type="ECO:0000256" key="4">
    <source>
        <dbReference type="ARBA" id="ARBA00022679"/>
    </source>
</evidence>
<comment type="caution">
    <text evidence="12">The sequence shown here is derived from an EMBL/GenBank/DDBJ whole genome shotgun (WGS) entry which is preliminary data.</text>
</comment>
<dbReference type="OrthoDB" id="227596at2"/>
<feature type="transmembrane region" description="Helical" evidence="9">
    <location>
        <begin position="160"/>
        <end position="180"/>
    </location>
</feature>
<keyword evidence="13" id="KW-1185">Reference proteome</keyword>
<dbReference type="InterPro" id="IPR011712">
    <property type="entry name" value="Sig_transdc_His_kin_sub3_dim/P"/>
</dbReference>
<dbReference type="GO" id="GO:0046983">
    <property type="term" value="F:protein dimerization activity"/>
    <property type="evidence" value="ECO:0007669"/>
    <property type="project" value="InterPro"/>
</dbReference>
<name>A0A542XGG6_9MICO</name>
<dbReference type="GO" id="GO:0005524">
    <property type="term" value="F:ATP binding"/>
    <property type="evidence" value="ECO:0007669"/>
    <property type="project" value="UniProtKB-KW"/>
</dbReference>
<dbReference type="Pfam" id="PF02518">
    <property type="entry name" value="HATPase_c"/>
    <property type="match status" value="1"/>
</dbReference>
<keyword evidence="9" id="KW-0812">Transmembrane</keyword>
<evidence type="ECO:0000256" key="8">
    <source>
        <dbReference type="ARBA" id="ARBA00023012"/>
    </source>
</evidence>
<evidence type="ECO:0000256" key="1">
    <source>
        <dbReference type="ARBA" id="ARBA00000085"/>
    </source>
</evidence>
<dbReference type="InterPro" id="IPR036890">
    <property type="entry name" value="HATPase_C_sf"/>
</dbReference>
<keyword evidence="4" id="KW-0808">Transferase</keyword>
<protein>
    <recommendedName>
        <fullName evidence="2">histidine kinase</fullName>
        <ecNumber evidence="2">2.7.13.3</ecNumber>
    </recommendedName>
</protein>
<dbReference type="InterPro" id="IPR003594">
    <property type="entry name" value="HATPase_dom"/>
</dbReference>
<feature type="transmembrane region" description="Helical" evidence="9">
    <location>
        <begin position="20"/>
        <end position="40"/>
    </location>
</feature>
<evidence type="ECO:0000259" key="11">
    <source>
        <dbReference type="Pfam" id="PF07730"/>
    </source>
</evidence>
<evidence type="ECO:0000256" key="2">
    <source>
        <dbReference type="ARBA" id="ARBA00012438"/>
    </source>
</evidence>
<feature type="domain" description="Histidine kinase/HSP90-like ATPase" evidence="10">
    <location>
        <begin position="325"/>
        <end position="411"/>
    </location>
</feature>
<organism evidence="12 13">
    <name type="scientific">Barrientosiimonas humi</name>
    <dbReference type="NCBI Taxonomy" id="999931"/>
    <lineage>
        <taxon>Bacteria</taxon>
        <taxon>Bacillati</taxon>
        <taxon>Actinomycetota</taxon>
        <taxon>Actinomycetes</taxon>
        <taxon>Micrococcales</taxon>
        <taxon>Dermacoccaceae</taxon>
        <taxon>Barrientosiimonas</taxon>
    </lineage>
</organism>
<evidence type="ECO:0000256" key="7">
    <source>
        <dbReference type="ARBA" id="ARBA00022840"/>
    </source>
</evidence>
<comment type="catalytic activity">
    <reaction evidence="1">
        <text>ATP + protein L-histidine = ADP + protein N-phospho-L-histidine.</text>
        <dbReference type="EC" id="2.7.13.3"/>
    </reaction>
</comment>
<dbReference type="EMBL" id="VFOK01000001">
    <property type="protein sequence ID" value="TQL34921.1"/>
    <property type="molecule type" value="Genomic_DNA"/>
</dbReference>
<evidence type="ECO:0000256" key="9">
    <source>
        <dbReference type="SAM" id="Phobius"/>
    </source>
</evidence>
<dbReference type="CDD" id="cd16917">
    <property type="entry name" value="HATPase_UhpB-NarQ-NarX-like"/>
    <property type="match status" value="1"/>
</dbReference>
<dbReference type="GO" id="GO:0016020">
    <property type="term" value="C:membrane"/>
    <property type="evidence" value="ECO:0007669"/>
    <property type="project" value="InterPro"/>
</dbReference>
<dbReference type="EC" id="2.7.13.3" evidence="2"/>
<feature type="transmembrane region" description="Helical" evidence="9">
    <location>
        <begin position="76"/>
        <end position="101"/>
    </location>
</feature>
<dbReference type="InterPro" id="IPR050482">
    <property type="entry name" value="Sensor_HK_TwoCompSys"/>
</dbReference>
<keyword evidence="9" id="KW-1133">Transmembrane helix</keyword>
<evidence type="ECO:0000259" key="10">
    <source>
        <dbReference type="Pfam" id="PF02518"/>
    </source>
</evidence>
<dbReference type="GO" id="GO:0000155">
    <property type="term" value="F:phosphorelay sensor kinase activity"/>
    <property type="evidence" value="ECO:0007669"/>
    <property type="project" value="InterPro"/>
</dbReference>
<reference evidence="12 13" key="1">
    <citation type="submission" date="2019-06" db="EMBL/GenBank/DDBJ databases">
        <title>Sequencing the genomes of 1000 actinobacteria strains.</title>
        <authorList>
            <person name="Klenk H.-P."/>
        </authorList>
    </citation>
    <scope>NUCLEOTIDE SEQUENCE [LARGE SCALE GENOMIC DNA]</scope>
    <source>
        <strain evidence="12 13">DSM 24617</strain>
    </source>
</reference>
<feature type="transmembrane region" description="Helical" evidence="9">
    <location>
        <begin position="113"/>
        <end position="131"/>
    </location>
</feature>
<dbReference type="Gene3D" id="1.20.5.1930">
    <property type="match status" value="1"/>
</dbReference>
<evidence type="ECO:0000256" key="3">
    <source>
        <dbReference type="ARBA" id="ARBA00022553"/>
    </source>
</evidence>
<dbReference type="AlphaFoldDB" id="A0A542XGG6"/>
<keyword evidence="9" id="KW-0472">Membrane</keyword>
<dbReference type="SUPFAM" id="SSF55874">
    <property type="entry name" value="ATPase domain of HSP90 chaperone/DNA topoisomerase II/histidine kinase"/>
    <property type="match status" value="1"/>
</dbReference>
<dbReference type="PANTHER" id="PTHR24421">
    <property type="entry name" value="NITRATE/NITRITE SENSOR PROTEIN NARX-RELATED"/>
    <property type="match status" value="1"/>
</dbReference>
<evidence type="ECO:0000256" key="5">
    <source>
        <dbReference type="ARBA" id="ARBA00022741"/>
    </source>
</evidence>
<keyword evidence="3" id="KW-0597">Phosphoprotein</keyword>
<keyword evidence="6 12" id="KW-0418">Kinase</keyword>
<accession>A0A542XGG6</accession>